<dbReference type="PANTHER" id="PTHR33210:SF28">
    <property type="entry name" value="OS01G0201600 PROTEIN"/>
    <property type="match status" value="1"/>
</dbReference>
<proteinExistence type="predicted"/>
<comment type="caution">
    <text evidence="2">The sequence shown here is derived from an EMBL/GenBank/DDBJ whole genome shotgun (WGS) entry which is preliminary data.</text>
</comment>
<reference evidence="2" key="1">
    <citation type="submission" date="2020-07" db="EMBL/GenBank/DDBJ databases">
        <title>Genome sequence and genetic diversity analysis of an under-domesticated orphan crop, white fonio (Digitaria exilis).</title>
        <authorList>
            <person name="Bennetzen J.L."/>
            <person name="Chen S."/>
            <person name="Ma X."/>
            <person name="Wang X."/>
            <person name="Yssel A.E.J."/>
            <person name="Chaluvadi S.R."/>
            <person name="Johnson M."/>
            <person name="Gangashetty P."/>
            <person name="Hamidou F."/>
            <person name="Sanogo M.D."/>
            <person name="Zwaenepoel A."/>
            <person name="Wallace J."/>
            <person name="Van De Peer Y."/>
            <person name="Van Deynze A."/>
        </authorList>
    </citation>
    <scope>NUCLEOTIDE SEQUENCE</scope>
    <source>
        <tissue evidence="2">Leaves</tissue>
    </source>
</reference>
<gene>
    <name evidence="2" type="ORF">HU200_055896</name>
</gene>
<feature type="region of interest" description="Disordered" evidence="1">
    <location>
        <begin position="56"/>
        <end position="209"/>
    </location>
</feature>
<dbReference type="EMBL" id="JACEFO010002379">
    <property type="protein sequence ID" value="KAF8663286.1"/>
    <property type="molecule type" value="Genomic_DNA"/>
</dbReference>
<feature type="compositionally biased region" description="Gly residues" evidence="1">
    <location>
        <begin position="126"/>
        <end position="136"/>
    </location>
</feature>
<keyword evidence="3" id="KW-1185">Reference proteome</keyword>
<feature type="compositionally biased region" description="Basic and acidic residues" evidence="1">
    <location>
        <begin position="60"/>
        <end position="69"/>
    </location>
</feature>
<accession>A0A835E6Q5</accession>
<dbReference type="InterPro" id="IPR039923">
    <property type="entry name" value="Protodermal_1"/>
</dbReference>
<dbReference type="AlphaFoldDB" id="A0A835E6Q5"/>
<evidence type="ECO:0000313" key="2">
    <source>
        <dbReference type="EMBL" id="KAF8663286.1"/>
    </source>
</evidence>
<sequence length="364" mass="35742">MAPLIHLHQAPPLHSAPHSYTPQQQEEQRAAAMAFVLAALAAQAFVGVVDARATPMEKTSQGEDVKKPDCVPGVDPHTFPGIGGGITPMPSHGGTSPSHGGGGYLPTPAHGHGGSSGVPALPSPSHGGGGYGGGSPSHGSSPSTGGGAYGGSSPPSTPGGGAYGSPSPSGGAYGGSSPTPAFGDSSPSHDGTSTPTTSSPSPKLPPLTDDAHVTMVNLSLTTTMQSHPMEVLSALGGQLPSSMSSSMSHFFGGAAGSLGGGGVSIQDALANTRTDGAGALLREGAAALLNSMTRAGSFPYTTEQVRDAFAAAAASGSDGAAAAQAAAFKKANEAGKAEEGHARSPSQLASVSSIRSYYVLRKTW</sequence>
<dbReference type="OrthoDB" id="696797at2759"/>
<evidence type="ECO:0000313" key="3">
    <source>
        <dbReference type="Proteomes" id="UP000636709"/>
    </source>
</evidence>
<evidence type="ECO:0000256" key="1">
    <source>
        <dbReference type="SAM" id="MobiDB-lite"/>
    </source>
</evidence>
<feature type="compositionally biased region" description="Low complexity" evidence="1">
    <location>
        <begin position="164"/>
        <end position="201"/>
    </location>
</feature>
<name>A0A835E6Q5_9POAL</name>
<feature type="region of interest" description="Disordered" evidence="1">
    <location>
        <begin position="1"/>
        <end position="26"/>
    </location>
</feature>
<protein>
    <submittedName>
        <fullName evidence="2">Uncharacterized protein</fullName>
    </submittedName>
</protein>
<feature type="compositionally biased region" description="Low complexity" evidence="1">
    <location>
        <begin position="87"/>
        <end position="98"/>
    </location>
</feature>
<organism evidence="2 3">
    <name type="scientific">Digitaria exilis</name>
    <dbReference type="NCBI Taxonomy" id="1010633"/>
    <lineage>
        <taxon>Eukaryota</taxon>
        <taxon>Viridiplantae</taxon>
        <taxon>Streptophyta</taxon>
        <taxon>Embryophyta</taxon>
        <taxon>Tracheophyta</taxon>
        <taxon>Spermatophyta</taxon>
        <taxon>Magnoliopsida</taxon>
        <taxon>Liliopsida</taxon>
        <taxon>Poales</taxon>
        <taxon>Poaceae</taxon>
        <taxon>PACMAD clade</taxon>
        <taxon>Panicoideae</taxon>
        <taxon>Panicodae</taxon>
        <taxon>Paniceae</taxon>
        <taxon>Anthephorinae</taxon>
        <taxon>Digitaria</taxon>
    </lineage>
</organism>
<dbReference type="Proteomes" id="UP000636709">
    <property type="component" value="Unassembled WGS sequence"/>
</dbReference>
<dbReference type="PANTHER" id="PTHR33210">
    <property type="entry name" value="PROTODERMAL FACTOR 1"/>
    <property type="match status" value="1"/>
</dbReference>